<dbReference type="AlphaFoldDB" id="A0A0E9WNU8"/>
<sequence>MSVSQEFPFISFRIVVPLPHSLQNSITLHRSKWHLARDFPVFFRQREIGMSFLKYYLLNLHYK</sequence>
<reference evidence="1" key="1">
    <citation type="submission" date="2014-11" db="EMBL/GenBank/DDBJ databases">
        <authorList>
            <person name="Amaro Gonzalez C."/>
        </authorList>
    </citation>
    <scope>NUCLEOTIDE SEQUENCE</scope>
</reference>
<proteinExistence type="predicted"/>
<accession>A0A0E9WNU8</accession>
<evidence type="ECO:0000313" key="1">
    <source>
        <dbReference type="EMBL" id="JAH91961.1"/>
    </source>
</evidence>
<name>A0A0E9WNU8_ANGAN</name>
<organism evidence="1">
    <name type="scientific">Anguilla anguilla</name>
    <name type="common">European freshwater eel</name>
    <name type="synonym">Muraena anguilla</name>
    <dbReference type="NCBI Taxonomy" id="7936"/>
    <lineage>
        <taxon>Eukaryota</taxon>
        <taxon>Metazoa</taxon>
        <taxon>Chordata</taxon>
        <taxon>Craniata</taxon>
        <taxon>Vertebrata</taxon>
        <taxon>Euteleostomi</taxon>
        <taxon>Actinopterygii</taxon>
        <taxon>Neopterygii</taxon>
        <taxon>Teleostei</taxon>
        <taxon>Anguilliformes</taxon>
        <taxon>Anguillidae</taxon>
        <taxon>Anguilla</taxon>
    </lineage>
</organism>
<reference evidence="1" key="2">
    <citation type="journal article" date="2015" name="Fish Shellfish Immunol.">
        <title>Early steps in the European eel (Anguilla anguilla)-Vibrio vulnificus interaction in the gills: Role of the RtxA13 toxin.</title>
        <authorList>
            <person name="Callol A."/>
            <person name="Pajuelo D."/>
            <person name="Ebbesson L."/>
            <person name="Teles M."/>
            <person name="MacKenzie S."/>
            <person name="Amaro C."/>
        </authorList>
    </citation>
    <scope>NUCLEOTIDE SEQUENCE</scope>
</reference>
<protein>
    <submittedName>
        <fullName evidence="1">Uncharacterized protein</fullName>
    </submittedName>
</protein>
<dbReference type="EMBL" id="GBXM01016616">
    <property type="protein sequence ID" value="JAH91961.1"/>
    <property type="molecule type" value="Transcribed_RNA"/>
</dbReference>